<dbReference type="RefSeq" id="WP_188408962.1">
    <property type="nucleotide sequence ID" value="NZ_BMCP01000001.1"/>
</dbReference>
<evidence type="ECO:0000256" key="1">
    <source>
        <dbReference type="SAM" id="Phobius"/>
    </source>
</evidence>
<evidence type="ECO:0000313" key="3">
    <source>
        <dbReference type="Proteomes" id="UP000602745"/>
    </source>
</evidence>
<dbReference type="AlphaFoldDB" id="A0A8J2VM65"/>
<evidence type="ECO:0000313" key="2">
    <source>
        <dbReference type="EMBL" id="GGE37935.1"/>
    </source>
</evidence>
<reference evidence="2" key="1">
    <citation type="journal article" date="2014" name="Int. J. Syst. Evol. Microbiol.">
        <title>Complete genome sequence of Corynebacterium casei LMG S-19264T (=DSM 44701T), isolated from a smear-ripened cheese.</title>
        <authorList>
            <consortium name="US DOE Joint Genome Institute (JGI-PGF)"/>
            <person name="Walter F."/>
            <person name="Albersmeier A."/>
            <person name="Kalinowski J."/>
            <person name="Ruckert C."/>
        </authorList>
    </citation>
    <scope>NUCLEOTIDE SEQUENCE</scope>
    <source>
        <strain evidence="2">CCM 7684</strain>
    </source>
</reference>
<reference evidence="2" key="2">
    <citation type="submission" date="2020-09" db="EMBL/GenBank/DDBJ databases">
        <authorList>
            <person name="Sun Q."/>
            <person name="Sedlacek I."/>
        </authorList>
    </citation>
    <scope>NUCLEOTIDE SEQUENCE</scope>
    <source>
        <strain evidence="2">CCM 7684</strain>
    </source>
</reference>
<dbReference type="GO" id="GO:0016020">
    <property type="term" value="C:membrane"/>
    <property type="evidence" value="ECO:0007669"/>
    <property type="project" value="InterPro"/>
</dbReference>
<feature type="transmembrane region" description="Helical" evidence="1">
    <location>
        <begin position="20"/>
        <end position="41"/>
    </location>
</feature>
<accession>A0A8J2VM65</accession>
<keyword evidence="1" id="KW-0472">Membrane</keyword>
<feature type="transmembrane region" description="Helical" evidence="1">
    <location>
        <begin position="78"/>
        <end position="102"/>
    </location>
</feature>
<name>A0A8J2VM65_9RHOB</name>
<keyword evidence="1" id="KW-1133">Transmembrane helix</keyword>
<dbReference type="InterPro" id="IPR034804">
    <property type="entry name" value="SQR/QFR_C/D"/>
</dbReference>
<feature type="transmembrane region" description="Helical" evidence="1">
    <location>
        <begin position="47"/>
        <end position="66"/>
    </location>
</feature>
<keyword evidence="3" id="KW-1185">Reference proteome</keyword>
<comment type="caution">
    <text evidence="2">The sequence shown here is derived from an EMBL/GenBank/DDBJ whole genome shotgun (WGS) entry which is preliminary data.</text>
</comment>
<gene>
    <name evidence="2" type="ORF">GCM10007276_14200</name>
</gene>
<protein>
    <recommendedName>
        <fullName evidence="4">Succinate dehydrogenase</fullName>
    </recommendedName>
</protein>
<sequence length="106" mass="11599">MPASERIVYGRPFRVTPVWLWLAQRASGLLLAPLVLLHVWGVSWSRHPVMLGLLLLIILVHGYSGLRRIAPRGQKAVLAGAAASAWTAAVLVFGGLVLYSLLEHVR</sequence>
<evidence type="ECO:0008006" key="4">
    <source>
        <dbReference type="Google" id="ProtNLM"/>
    </source>
</evidence>
<dbReference type="SUPFAM" id="SSF81343">
    <property type="entry name" value="Fumarate reductase respiratory complex transmembrane subunits"/>
    <property type="match status" value="1"/>
</dbReference>
<dbReference type="EMBL" id="BMCP01000001">
    <property type="protein sequence ID" value="GGE37935.1"/>
    <property type="molecule type" value="Genomic_DNA"/>
</dbReference>
<proteinExistence type="predicted"/>
<organism evidence="2 3">
    <name type="scientific">Agaricicola taiwanensis</name>
    <dbReference type="NCBI Taxonomy" id="591372"/>
    <lineage>
        <taxon>Bacteria</taxon>
        <taxon>Pseudomonadati</taxon>
        <taxon>Pseudomonadota</taxon>
        <taxon>Alphaproteobacteria</taxon>
        <taxon>Rhodobacterales</taxon>
        <taxon>Paracoccaceae</taxon>
        <taxon>Agaricicola</taxon>
    </lineage>
</organism>
<keyword evidence="1" id="KW-0812">Transmembrane</keyword>
<dbReference type="Proteomes" id="UP000602745">
    <property type="component" value="Unassembled WGS sequence"/>
</dbReference>